<dbReference type="Proteomes" id="UP000290189">
    <property type="component" value="Unassembled WGS sequence"/>
</dbReference>
<dbReference type="SUPFAM" id="SSF47954">
    <property type="entry name" value="Cyclin-like"/>
    <property type="match status" value="1"/>
</dbReference>
<evidence type="ECO:0000259" key="2">
    <source>
        <dbReference type="Pfam" id="PF00134"/>
    </source>
</evidence>
<evidence type="ECO:0000313" key="3">
    <source>
        <dbReference type="EMBL" id="CEO97093.1"/>
    </source>
</evidence>
<evidence type="ECO:0000313" key="4">
    <source>
        <dbReference type="EMBL" id="SPR01069.1"/>
    </source>
</evidence>
<gene>
    <name evidence="3" type="ORF">PBRA_005697</name>
    <name evidence="4" type="ORF">PLBR_LOCUS8284</name>
</gene>
<reference evidence="4 6" key="2">
    <citation type="submission" date="2018-03" db="EMBL/GenBank/DDBJ databases">
        <authorList>
            <person name="Fogelqvist J."/>
        </authorList>
    </citation>
    <scope>NUCLEOTIDE SEQUENCE [LARGE SCALE GENOMIC DNA]</scope>
</reference>
<dbReference type="EMBL" id="CDSF01000078">
    <property type="protein sequence ID" value="CEO97093.1"/>
    <property type="molecule type" value="Genomic_DNA"/>
</dbReference>
<dbReference type="InterPro" id="IPR036915">
    <property type="entry name" value="Cyclin-like_sf"/>
</dbReference>
<evidence type="ECO:0000256" key="1">
    <source>
        <dbReference type="SAM" id="MobiDB-lite"/>
    </source>
</evidence>
<protein>
    <recommendedName>
        <fullName evidence="2">Cyclin N-terminal domain-containing protein</fullName>
    </recommendedName>
</protein>
<dbReference type="Pfam" id="PF00134">
    <property type="entry name" value="Cyclin_N"/>
    <property type="match status" value="1"/>
</dbReference>
<dbReference type="InterPro" id="IPR006671">
    <property type="entry name" value="Cyclin_N"/>
</dbReference>
<keyword evidence="5" id="KW-1185">Reference proteome</keyword>
<keyword evidence="4" id="KW-0496">Mitochondrion</keyword>
<evidence type="ECO:0000313" key="6">
    <source>
        <dbReference type="Proteomes" id="UP000290189"/>
    </source>
</evidence>
<feature type="region of interest" description="Disordered" evidence="1">
    <location>
        <begin position="1"/>
        <end position="31"/>
    </location>
</feature>
<dbReference type="Proteomes" id="UP000039324">
    <property type="component" value="Unassembled WGS sequence"/>
</dbReference>
<geneLocation type="mitochondrion" evidence="4"/>
<organism evidence="3 5">
    <name type="scientific">Plasmodiophora brassicae</name>
    <name type="common">Clubroot disease agent</name>
    <dbReference type="NCBI Taxonomy" id="37360"/>
    <lineage>
        <taxon>Eukaryota</taxon>
        <taxon>Sar</taxon>
        <taxon>Rhizaria</taxon>
        <taxon>Endomyxa</taxon>
        <taxon>Phytomyxea</taxon>
        <taxon>Plasmodiophorida</taxon>
        <taxon>Plasmodiophoridae</taxon>
        <taxon>Plasmodiophora</taxon>
    </lineage>
</organism>
<feature type="domain" description="Cyclin N-terminal" evidence="2">
    <location>
        <begin position="43"/>
        <end position="156"/>
    </location>
</feature>
<proteinExistence type="predicted"/>
<dbReference type="Gene3D" id="1.10.472.10">
    <property type="entry name" value="Cyclin-like"/>
    <property type="match status" value="1"/>
</dbReference>
<evidence type="ECO:0000313" key="5">
    <source>
        <dbReference type="Proteomes" id="UP000039324"/>
    </source>
</evidence>
<sequence>MERRQPGRRVVTPLNRAVADPPTSPGAAASTSVTPERVRYVAIRRVFIDYLFHICHVHHQSAATKFNALALLRTFISAQRDNGSRLHLARSASTNVIIYASLIISSKYFETTRYRLSQKTLWDDLVANHPTKKIPFSKSDLIKAEFELLKAVDFHVDMHGRSSYFWASAVAMQCEWPLEDVLEINEYLDEMLSIAVLDHEVEDGNHIALDALMLQCALTIYGRRHHVARFAVEEILAEAAGLSVAQLALEARIALKSIC</sequence>
<reference evidence="3 5" key="1">
    <citation type="submission" date="2015-02" db="EMBL/GenBank/DDBJ databases">
        <authorList>
            <person name="Chooi Y.-H."/>
        </authorList>
    </citation>
    <scope>NUCLEOTIDE SEQUENCE [LARGE SCALE GENOMIC DNA]</scope>
    <source>
        <strain evidence="3">E3</strain>
    </source>
</reference>
<dbReference type="EMBL" id="OVEO01000016">
    <property type="protein sequence ID" value="SPR01069.1"/>
    <property type="molecule type" value="Genomic_DNA"/>
</dbReference>
<accession>A0A0G4IP73</accession>
<name>A0A0G4IP73_PLABS</name>
<dbReference type="AlphaFoldDB" id="A0A0G4IP73"/>